<feature type="region of interest" description="Disordered" evidence="7">
    <location>
        <begin position="1"/>
        <end position="37"/>
    </location>
</feature>
<evidence type="ECO:0000256" key="3">
    <source>
        <dbReference type="ARBA" id="ARBA00022692"/>
    </source>
</evidence>
<dbReference type="InterPro" id="IPR010619">
    <property type="entry name" value="ThrE-like_N"/>
</dbReference>
<comment type="caution">
    <text evidence="11">The sequence shown here is derived from an EMBL/GenBank/DDBJ whole genome shotgun (WGS) entry which is preliminary data.</text>
</comment>
<evidence type="ECO:0000256" key="6">
    <source>
        <dbReference type="ARBA" id="ARBA00034125"/>
    </source>
</evidence>
<evidence type="ECO:0000256" key="4">
    <source>
        <dbReference type="ARBA" id="ARBA00022989"/>
    </source>
</evidence>
<feature type="domain" description="Threonine/Serine exporter ThrE" evidence="10">
    <location>
        <begin position="348"/>
        <end position="480"/>
    </location>
</feature>
<dbReference type="Proteomes" id="UP000029990">
    <property type="component" value="Unassembled WGS sequence"/>
</dbReference>
<dbReference type="EMBL" id="AVPI01000001">
    <property type="protein sequence ID" value="KGN36024.1"/>
    <property type="molecule type" value="Genomic_DNA"/>
</dbReference>
<keyword evidence="5 8" id="KW-0472">Membrane</keyword>
<feature type="domain" description="Threonine/serine exporter-like N-terminal" evidence="9">
    <location>
        <begin position="69"/>
        <end position="315"/>
    </location>
</feature>
<evidence type="ECO:0000256" key="8">
    <source>
        <dbReference type="SAM" id="Phobius"/>
    </source>
</evidence>
<feature type="transmembrane region" description="Helical" evidence="8">
    <location>
        <begin position="366"/>
        <end position="384"/>
    </location>
</feature>
<dbReference type="InterPro" id="IPR024528">
    <property type="entry name" value="ThrE_2"/>
</dbReference>
<name>A0ABR4XII7_9MICO</name>
<proteinExistence type="inferred from homology"/>
<evidence type="ECO:0000256" key="5">
    <source>
        <dbReference type="ARBA" id="ARBA00023136"/>
    </source>
</evidence>
<keyword evidence="2" id="KW-1003">Cell membrane</keyword>
<organism evidence="11 12">
    <name type="scientific">Knoellia flava TL1</name>
    <dbReference type="NCBI Taxonomy" id="1385518"/>
    <lineage>
        <taxon>Bacteria</taxon>
        <taxon>Bacillati</taxon>
        <taxon>Actinomycetota</taxon>
        <taxon>Actinomycetes</taxon>
        <taxon>Micrococcales</taxon>
        <taxon>Intrasporangiaceae</taxon>
        <taxon>Knoellia</taxon>
    </lineage>
</organism>
<evidence type="ECO:0000313" key="11">
    <source>
        <dbReference type="EMBL" id="KGN36024.1"/>
    </source>
</evidence>
<sequence length="499" mass="52035">MVAHGHGVGRPAHAPVSDEVRRRRQWRLQGGPPTEPMPLVDLLRRTPYRNARVASEGAEEARVREALELAVRLGELMLRCGAGAPQVEGSVAAVCAAAGLNDVEIDITLQSLLVHARIDAVHSVTALRVVRSTRHDYARLVAVHELIDAFVNGHIEMHEATEQLRDLKRTPRTWPDWSVTLATAMLAAAVAVMIGASLFTGFLTVLVVLGVSAVERAMGPMRLPDFYSNAVSAFVATLLAWVAYAAGAMGWIPVGGKDFAFIVAGGIVALLPGRTMASAVEDVISGYAVTGAGRLLAVIVSLTGLIIGIAVALGLTIRLTDALDVSFVSPSVLDLRTSQSEWWAAVLGSLIVGSCGAITMQSRRGLLLPTALLSLAGTGVFAALTRVAEVGSVTATGIAAVSLGLVGRLVALRLGAPAMVVVVPATFGLLPGLTIFRGLYELVGESASSIGTLSFQAGVATLLGAAGVLLAIATGTTLGEIVASRWDSRVGRARRRARV</sequence>
<feature type="transmembrane region" description="Helical" evidence="8">
    <location>
        <begin position="342"/>
        <end position="359"/>
    </location>
</feature>
<dbReference type="PANTHER" id="PTHR34390">
    <property type="entry name" value="UPF0442 PROTEIN YJJB-RELATED"/>
    <property type="match status" value="1"/>
</dbReference>
<protein>
    <recommendedName>
        <fullName evidence="13">Threonine/serine exporter family protein</fullName>
    </recommendedName>
</protein>
<evidence type="ECO:0000259" key="9">
    <source>
        <dbReference type="Pfam" id="PF06738"/>
    </source>
</evidence>
<keyword evidence="4 8" id="KW-1133">Transmembrane helix</keyword>
<evidence type="ECO:0000259" key="10">
    <source>
        <dbReference type="Pfam" id="PF12821"/>
    </source>
</evidence>
<gene>
    <name evidence="11" type="ORF">N798_00335</name>
</gene>
<evidence type="ECO:0000256" key="1">
    <source>
        <dbReference type="ARBA" id="ARBA00004651"/>
    </source>
</evidence>
<keyword evidence="12" id="KW-1185">Reference proteome</keyword>
<feature type="transmembrane region" description="Helical" evidence="8">
    <location>
        <begin position="390"/>
        <end position="411"/>
    </location>
</feature>
<comment type="similarity">
    <text evidence="6">Belongs to the ThrE exporter (TC 2.A.79) family.</text>
</comment>
<dbReference type="PANTHER" id="PTHR34390:SF2">
    <property type="entry name" value="SUCCINATE TRANSPORTER SUBUNIT YJJP-RELATED"/>
    <property type="match status" value="1"/>
</dbReference>
<feature type="transmembrane region" description="Helical" evidence="8">
    <location>
        <begin position="259"/>
        <end position="280"/>
    </location>
</feature>
<evidence type="ECO:0008006" key="13">
    <source>
        <dbReference type="Google" id="ProtNLM"/>
    </source>
</evidence>
<feature type="transmembrane region" description="Helical" evidence="8">
    <location>
        <begin position="292"/>
        <end position="317"/>
    </location>
</feature>
<reference evidence="11 12" key="1">
    <citation type="submission" date="2013-08" db="EMBL/GenBank/DDBJ databases">
        <title>The genome sequence of Knoellia flava.</title>
        <authorList>
            <person name="Zhu W."/>
            <person name="Wang G."/>
        </authorList>
    </citation>
    <scope>NUCLEOTIDE SEQUENCE [LARGE SCALE GENOMIC DNA]</scope>
    <source>
        <strain evidence="11 12">TL1</strain>
    </source>
</reference>
<evidence type="ECO:0000256" key="7">
    <source>
        <dbReference type="SAM" id="MobiDB-lite"/>
    </source>
</evidence>
<dbReference type="InterPro" id="IPR050539">
    <property type="entry name" value="ThrE_Dicarb/AminoAcid_Exp"/>
</dbReference>
<feature type="transmembrane region" description="Helical" evidence="8">
    <location>
        <begin position="460"/>
        <end position="486"/>
    </location>
</feature>
<evidence type="ECO:0000256" key="2">
    <source>
        <dbReference type="ARBA" id="ARBA00022475"/>
    </source>
</evidence>
<keyword evidence="3 8" id="KW-0812">Transmembrane</keyword>
<dbReference type="Pfam" id="PF06738">
    <property type="entry name" value="ThrE"/>
    <property type="match status" value="1"/>
</dbReference>
<dbReference type="Pfam" id="PF12821">
    <property type="entry name" value="ThrE_2"/>
    <property type="match status" value="1"/>
</dbReference>
<evidence type="ECO:0000313" key="12">
    <source>
        <dbReference type="Proteomes" id="UP000029990"/>
    </source>
</evidence>
<feature type="transmembrane region" description="Helical" evidence="8">
    <location>
        <begin position="181"/>
        <end position="214"/>
    </location>
</feature>
<feature type="transmembrane region" description="Helical" evidence="8">
    <location>
        <begin position="226"/>
        <end position="247"/>
    </location>
</feature>
<feature type="transmembrane region" description="Helical" evidence="8">
    <location>
        <begin position="418"/>
        <end position="440"/>
    </location>
</feature>
<comment type="subcellular location">
    <subcellularLocation>
        <location evidence="1">Cell membrane</location>
        <topology evidence="1">Multi-pass membrane protein</topology>
    </subcellularLocation>
</comment>
<accession>A0ABR4XII7</accession>